<reference evidence="2 3" key="1">
    <citation type="submission" date="2020-10" db="EMBL/GenBank/DDBJ databases">
        <title>Sequencing the genomes of 1000 actinobacteria strains.</title>
        <authorList>
            <person name="Klenk H.-P."/>
        </authorList>
    </citation>
    <scope>NUCLEOTIDE SEQUENCE [LARGE SCALE GENOMIC DNA]</scope>
    <source>
        <strain evidence="2 3">DSM 41803</strain>
    </source>
</reference>
<proteinExistence type="predicted"/>
<dbReference type="AlphaFoldDB" id="A0A8I0TSN3"/>
<gene>
    <name evidence="2" type="ORF">H4687_006389</name>
</gene>
<dbReference type="EMBL" id="JADBGF010000001">
    <property type="protein sequence ID" value="MBE1600260.1"/>
    <property type="molecule type" value="Genomic_DNA"/>
</dbReference>
<feature type="transmembrane region" description="Helical" evidence="1">
    <location>
        <begin position="223"/>
        <end position="244"/>
    </location>
</feature>
<protein>
    <submittedName>
        <fullName evidence="2">Uncharacterized protein</fullName>
    </submittedName>
</protein>
<sequence>MPGPSERTEKRLVFQNCRLGNSELKRVFAVAVEGIPGDRVEVSTQRNVTRYRAQDLDELIDSLNSSTAPGDLSRWTNLRLKADDTNGTRSVVINIDLQRTEVNLSGEDATWALGQAARLQILLEGAGGRVPVVSQVSPWFYISTLIGFFWFMLVLWATRDISRKNDVGPDFWFYVMLPSFGPVIVALVTYESVRRRSARPVLLVAGEVPAGSLWQRMATGERIAVISVSVSTVLGLAGLALSIFK</sequence>
<comment type="caution">
    <text evidence="2">The sequence shown here is derived from an EMBL/GenBank/DDBJ whole genome shotgun (WGS) entry which is preliminary data.</text>
</comment>
<dbReference type="Proteomes" id="UP000629287">
    <property type="component" value="Unassembled WGS sequence"/>
</dbReference>
<evidence type="ECO:0000256" key="1">
    <source>
        <dbReference type="SAM" id="Phobius"/>
    </source>
</evidence>
<evidence type="ECO:0000313" key="3">
    <source>
        <dbReference type="Proteomes" id="UP000629287"/>
    </source>
</evidence>
<organism evidence="2 3">
    <name type="scientific">Streptomyces stelliscabiei</name>
    <dbReference type="NCBI Taxonomy" id="146820"/>
    <lineage>
        <taxon>Bacteria</taxon>
        <taxon>Bacillati</taxon>
        <taxon>Actinomycetota</taxon>
        <taxon>Actinomycetes</taxon>
        <taxon>Kitasatosporales</taxon>
        <taxon>Streptomycetaceae</taxon>
        <taxon>Streptomyces</taxon>
    </lineage>
</organism>
<keyword evidence="1" id="KW-0472">Membrane</keyword>
<keyword evidence="3" id="KW-1185">Reference proteome</keyword>
<accession>A0A8I0TSN3</accession>
<evidence type="ECO:0000313" key="2">
    <source>
        <dbReference type="EMBL" id="MBE1600260.1"/>
    </source>
</evidence>
<name>A0A8I0TSN3_9ACTN</name>
<feature type="transmembrane region" description="Helical" evidence="1">
    <location>
        <begin position="139"/>
        <end position="159"/>
    </location>
</feature>
<keyword evidence="1" id="KW-1133">Transmembrane helix</keyword>
<keyword evidence="1" id="KW-0812">Transmembrane</keyword>
<feature type="transmembrane region" description="Helical" evidence="1">
    <location>
        <begin position="171"/>
        <end position="190"/>
    </location>
</feature>